<proteinExistence type="predicted"/>
<organism evidence="1 2">
    <name type="scientific">Candidatus Endolissoclinum faulkneri L2</name>
    <dbReference type="NCBI Taxonomy" id="1193729"/>
    <lineage>
        <taxon>Bacteria</taxon>
        <taxon>Pseudomonadati</taxon>
        <taxon>Pseudomonadota</taxon>
        <taxon>Alphaproteobacteria</taxon>
        <taxon>Rhodospirillales</taxon>
        <taxon>Rhodospirillaceae</taxon>
        <taxon>Candidatus Endolissoclinum</taxon>
    </lineage>
</organism>
<dbReference type="Proteomes" id="UP000010077">
    <property type="component" value="Chromosome"/>
</dbReference>
<accession>K7ZCN0</accession>
<keyword evidence="2" id="KW-1185">Reference proteome</keyword>
<protein>
    <submittedName>
        <fullName evidence="1">Uncharacterized protein</fullName>
    </submittedName>
</protein>
<dbReference type="KEGG" id="thal:A1OE_550"/>
<gene>
    <name evidence="1" type="ORF">A1OE_550</name>
</gene>
<reference evidence="1 2" key="1">
    <citation type="journal article" date="2012" name="Proc. Natl. Acad. Sci. U.S.A.">
        <title>Genome streamlining and chemical defense in a coral reef symbiosis.</title>
        <authorList>
            <person name="Kwan J.C."/>
            <person name="Donia M.S."/>
            <person name="Han A.W."/>
            <person name="Hirose E."/>
            <person name="Haygood M.G."/>
            <person name="Schmidt E.W."/>
        </authorList>
    </citation>
    <scope>NUCLEOTIDE SEQUENCE [LARGE SCALE GENOMIC DNA]</scope>
    <source>
        <strain evidence="1 2">L2</strain>
    </source>
</reference>
<dbReference type="EMBL" id="CP003539">
    <property type="protein sequence ID" value="AFX98741.1"/>
    <property type="molecule type" value="Genomic_DNA"/>
</dbReference>
<evidence type="ECO:0000313" key="1">
    <source>
        <dbReference type="EMBL" id="AFX98741.1"/>
    </source>
</evidence>
<dbReference type="HOGENOM" id="CLU_3306447_0_0_5"/>
<sequence length="39" mass="4456">MILFSIKPLAYDVNVNTTNKFSSRRKIDQPSCKKNSLPT</sequence>
<dbReference type="AlphaFoldDB" id="K7ZCN0"/>
<name>K7ZCN0_9PROT</name>
<evidence type="ECO:0000313" key="2">
    <source>
        <dbReference type="Proteomes" id="UP000010077"/>
    </source>
</evidence>